<proteinExistence type="predicted"/>
<evidence type="ECO:0000313" key="2">
    <source>
        <dbReference type="Proteomes" id="UP000245206"/>
    </source>
</evidence>
<accession>A0A2P2D8H5</accession>
<sequence>MVASIKWNQVNPIVKIIRFVRTKYPNKIPIEVKSKMINKRYMNEGGKFGTHSRPKCLKNKVGWMK</sequence>
<keyword evidence="2" id="KW-1185">Reference proteome</keyword>
<dbReference type="Proteomes" id="UP000245206">
    <property type="component" value="Unassembled WGS sequence"/>
</dbReference>
<comment type="caution">
    <text evidence="1">The sequence shown here is derived from an EMBL/GenBank/DDBJ whole genome shotgun (WGS) entry which is preliminary data.</text>
</comment>
<organism evidence="1 2">
    <name type="scientific">Leptospira ellinghausenii</name>
    <dbReference type="NCBI Taxonomy" id="1917822"/>
    <lineage>
        <taxon>Bacteria</taxon>
        <taxon>Pseudomonadati</taxon>
        <taxon>Spirochaetota</taxon>
        <taxon>Spirochaetia</taxon>
        <taxon>Leptospirales</taxon>
        <taxon>Leptospiraceae</taxon>
        <taxon>Leptospira</taxon>
    </lineage>
</organism>
<dbReference type="AlphaFoldDB" id="A0A2P2D8H5"/>
<dbReference type="EMBL" id="BFAZ01000002">
    <property type="protein sequence ID" value="GBF40891.1"/>
    <property type="molecule type" value="Genomic_DNA"/>
</dbReference>
<name>A0A2P2D8H5_9LEPT</name>
<reference evidence="2" key="1">
    <citation type="journal article" date="2019" name="Microbiol. Immunol.">
        <title>Molecular and phenotypic characterization of Leptospira johnsonii sp. nov., Leptospira ellinghausenii sp. nov. and Leptospira ryugenii sp. nov. isolated from soil and water in Japan.</title>
        <authorList>
            <person name="Masuzawa T."/>
            <person name="Saito M."/>
            <person name="Nakao R."/>
            <person name="Nikaido Y."/>
            <person name="Matsumoto M."/>
            <person name="Ogawa M."/>
            <person name="Yokoyama M."/>
            <person name="Hidaka Y."/>
            <person name="Tomita J."/>
            <person name="Sakakibara K."/>
            <person name="Suzuki K."/>
            <person name="Yasuda S."/>
            <person name="Sato H."/>
            <person name="Yamaguchi M."/>
            <person name="Yoshida S.I."/>
            <person name="Koizumi N."/>
            <person name="Kawamura Y."/>
        </authorList>
    </citation>
    <scope>NUCLEOTIDE SEQUENCE [LARGE SCALE GENOMIC DNA]</scope>
    <source>
        <strain evidence="2">E18</strain>
    </source>
</reference>
<evidence type="ECO:0000313" key="1">
    <source>
        <dbReference type="EMBL" id="GBF40891.1"/>
    </source>
</evidence>
<protein>
    <submittedName>
        <fullName evidence="1">Uncharacterized protein</fullName>
    </submittedName>
</protein>
<gene>
    <name evidence="1" type="ORF">LPTSP2_01570</name>
</gene>